<feature type="region of interest" description="Disordered" evidence="5">
    <location>
        <begin position="872"/>
        <end position="891"/>
    </location>
</feature>
<comment type="subcellular location">
    <subcellularLocation>
        <location evidence="1">Nucleus</location>
    </subcellularLocation>
</comment>
<keyword evidence="6" id="KW-0472">Membrane</keyword>
<evidence type="ECO:0000256" key="4">
    <source>
        <dbReference type="ARBA" id="ARBA00023242"/>
    </source>
</evidence>
<proteinExistence type="inferred from homology"/>
<feature type="compositionally biased region" description="Polar residues" evidence="5">
    <location>
        <begin position="294"/>
        <end position="305"/>
    </location>
</feature>
<organism evidence="10 11">
    <name type="scientific">Hydnum rufescens UP504</name>
    <dbReference type="NCBI Taxonomy" id="1448309"/>
    <lineage>
        <taxon>Eukaryota</taxon>
        <taxon>Fungi</taxon>
        <taxon>Dikarya</taxon>
        <taxon>Basidiomycota</taxon>
        <taxon>Agaricomycotina</taxon>
        <taxon>Agaricomycetes</taxon>
        <taxon>Cantharellales</taxon>
        <taxon>Hydnaceae</taxon>
        <taxon>Hydnum</taxon>
    </lineage>
</organism>
<gene>
    <name evidence="10" type="ORF">BS47DRAFT_1390022</name>
</gene>
<feature type="region of interest" description="Disordered" evidence="5">
    <location>
        <begin position="38"/>
        <end position="61"/>
    </location>
</feature>
<feature type="transmembrane region" description="Helical" evidence="6">
    <location>
        <begin position="113"/>
        <end position="134"/>
    </location>
</feature>
<evidence type="ECO:0000259" key="7">
    <source>
        <dbReference type="Pfam" id="PF08620"/>
    </source>
</evidence>
<evidence type="ECO:0000313" key="11">
    <source>
        <dbReference type="Proteomes" id="UP000886523"/>
    </source>
</evidence>
<dbReference type="GO" id="GO:0006366">
    <property type="term" value="P:transcription by RNA polymerase II"/>
    <property type="evidence" value="ECO:0007669"/>
    <property type="project" value="InterPro"/>
</dbReference>
<feature type="compositionally biased region" description="Polar residues" evidence="5">
    <location>
        <begin position="631"/>
        <end position="641"/>
    </location>
</feature>
<evidence type="ECO:0000256" key="1">
    <source>
        <dbReference type="ARBA" id="ARBA00004123"/>
    </source>
</evidence>
<keyword evidence="3" id="KW-0804">Transcription</keyword>
<dbReference type="EMBL" id="MU128933">
    <property type="protein sequence ID" value="KAF9517230.1"/>
    <property type="molecule type" value="Genomic_DNA"/>
</dbReference>
<evidence type="ECO:0000256" key="3">
    <source>
        <dbReference type="ARBA" id="ARBA00023163"/>
    </source>
</evidence>
<evidence type="ECO:0000259" key="8">
    <source>
        <dbReference type="Pfam" id="PF08621"/>
    </source>
</evidence>
<feature type="region of interest" description="Disordered" evidence="5">
    <location>
        <begin position="576"/>
        <end position="695"/>
    </location>
</feature>
<feature type="region of interest" description="Disordered" evidence="5">
    <location>
        <begin position="283"/>
        <end position="311"/>
    </location>
</feature>
<feature type="region of interest" description="Disordered" evidence="5">
    <location>
        <begin position="416"/>
        <end position="497"/>
    </location>
</feature>
<feature type="transmembrane region" description="Helical" evidence="6">
    <location>
        <begin position="140"/>
        <end position="158"/>
    </location>
</feature>
<sequence>MGTVSQTVYADDPELCVKASGVQEDWNVAKGSFATVFTPSRVPHSPPPPPSPQAEKMSSGDCAIPPNGDVAGIGIRLSIYITTLIISLVPNVEATEAPRLVPTVEAIEELRGALMTAAGLTGFSLLITALIETANRSLTLYHAVVIFHMLSFLGVATNPAGSYRATPARLVLYWATTWMVFVLLLCWIIDVWATAPTFGTPGACNGGTIYVLLFANVRATVGWLRWIFVTAAALTLFVLVFVPIFSMILFSRRNQEARDEQAENNSRALVPVAATDNAERAMVPYDPKRRGGPSNITAPRDQSVTEAVPPSPQRAFTSLSTVSDNKLHFFLQTSSGRGIIGRFLASIYGVTMLELTIHRNKKHVTGDENQWAFGQIVALLITVGSLNEVIHFILGERDRGTKIDDFLELFGSPSRRRCSEANGKASNPPETVTPAPTLDMIGNIKERETSSTPTPPSIPSTSRRSGFPKAQHRLKKSAFLGSRESQNRDSSRGGVRAVPHVAPVSEGSHAPYRSDEVEPPPLGHKIHDVDEIRAQVSAENEQLVQSMSDEQRETERQEIYARFGPGIGDVLRRAREARERQNALPPGSSSSSMLPGRDVDPDILPQNSTSSEPSARSKKRALRFADVKSSEIYTYESQPSSPKKGPIGLLPPTSGMDDSVIPLNLRPSTPLATSEPSLQPLQLEDPDPEEGTPEDIRRRYFPTARADAPTLAWISSSSPLSSDTSTSTSTTTFSGVRYDLAGDPIPLHLSSTLPTHLGLHHHAGSLAGYTLADLLHLSRSTVPAQRSTMLEVLAGVVRRLRTGVTSKGEPIVPMPSHPELLDMRRKIMAVGVEALGSKGTTAIHATEVVWECIVAWDPRYLVTRIIGSVELEENPASSPSHSPVVPGERSTDVSTSTKLVSDLPLPYLLPLLANHFKSPTLPRLSLSRLLQVLHRIALQSHSNAHEITSTPDMVRSLITCFLLPSSSVSYSAVEAPSDENYTPDPLSIRIFTVLAESSKEIATLLIAAGIPDSLLRFVAVLPPPFNPNPSSSVTTHTLIPDSGSDINVEILIEALHFSQVLARYGLYSHVASTAAEPFSMLTTYVLSEMSGSQFTPTVMRLAIAWLQLLEAWITCATDPHCTTPPHDILWSQIVAWRWSEDILALWEVGAALTSTEVSSFDATGRKNLVRSFRFWAVIWNATAAWLEGASVNGVRGGEEEKRIILAQLTAAPSSGSEKHIVLSAIQVLRGGLDGIVTSLDVDVDEVLEQVASAAAVLHGMVRLAAALHPSSKLDSLTPLPARIITMIDVPFEQVHTLCEWLVAHPIWTSTLRELSASAPSYRYAFLRPVSALLVADLRLSRKDEGSKEIAWLAHAFRILSTALLPGDESLGDWICKEAVPLINAPLVGNVLPGWRIPEDVWNRGGITIIAPFLSFALLPAFETAKSDGESDTPVFIAPYTATPRSLTLTTRQMLPSSSTFRRGGTAYGLPAPKDWPFAPLNDLLRSGTSKVFSTLTLDWTASETDVVRATLLFGSVVSHLLGPVNGPGHSEAIPACMKVFMLEHGQKQEDSAEEVFRDTFVSNAMSSLLSSTKQQSSGSSESLEDVSRRFLGHSTPFYQLYTDFLALYDAISFSDPLFASLLIPPLSMSYAPDYRKLLWNDFGHVLRTVRTEPSDPAILNIHAFLWPVEQSSDLVSAYLAALCRGTAGGVHGVLRLIAVHHVACHIWADLTTVELDSEAIRVTGTLSPSSLLKEDSESRSQEDRARKLLSLLVSRAPPDAIRDVVLYRQRPASDGGVLLPPECFDDRGAGSGSGSVDWRRERMECVARWGGASLRERLQGLLGVKSHPNTLIGQWAADFCISLIHVKCIVVCLDSSTLTPHISKTSLNPQSPVDTQIRSLKCLMEKGILTGPSP</sequence>
<protein>
    <submittedName>
        <fullName evidence="10">Uncharacterized protein</fullName>
    </submittedName>
</protein>
<keyword evidence="6" id="KW-0812">Transmembrane</keyword>
<dbReference type="Pfam" id="PF25766">
    <property type="entry name" value="TPR_RPAP1"/>
    <property type="match status" value="1"/>
</dbReference>
<feature type="domain" description="RPAP1/MINIYO-like TPR repeats" evidence="9">
    <location>
        <begin position="1552"/>
        <end position="1705"/>
    </location>
</feature>
<feature type="compositionally biased region" description="Polar residues" evidence="5">
    <location>
        <begin position="605"/>
        <end position="614"/>
    </location>
</feature>
<evidence type="ECO:0000256" key="2">
    <source>
        <dbReference type="ARBA" id="ARBA00009953"/>
    </source>
</evidence>
<dbReference type="OrthoDB" id="348201at2759"/>
<evidence type="ECO:0000259" key="9">
    <source>
        <dbReference type="Pfam" id="PF25766"/>
    </source>
</evidence>
<dbReference type="InterPro" id="IPR057989">
    <property type="entry name" value="TPR_RPAP1/MINIYO-like"/>
</dbReference>
<keyword evidence="4" id="KW-0539">Nucleus</keyword>
<keyword evidence="11" id="KW-1185">Reference proteome</keyword>
<dbReference type="InterPro" id="IPR013929">
    <property type="entry name" value="RPAP1_C"/>
</dbReference>
<feature type="compositionally biased region" description="Low complexity" evidence="5">
    <location>
        <begin position="875"/>
        <end position="886"/>
    </location>
</feature>
<comment type="caution">
    <text evidence="10">The sequence shown here is derived from an EMBL/GenBank/DDBJ whole genome shotgun (WGS) entry which is preliminary data.</text>
</comment>
<reference evidence="10" key="1">
    <citation type="journal article" date="2020" name="Nat. Commun.">
        <title>Large-scale genome sequencing of mycorrhizal fungi provides insights into the early evolution of symbiotic traits.</title>
        <authorList>
            <person name="Miyauchi S."/>
            <person name="Kiss E."/>
            <person name="Kuo A."/>
            <person name="Drula E."/>
            <person name="Kohler A."/>
            <person name="Sanchez-Garcia M."/>
            <person name="Morin E."/>
            <person name="Andreopoulos B."/>
            <person name="Barry K.W."/>
            <person name="Bonito G."/>
            <person name="Buee M."/>
            <person name="Carver A."/>
            <person name="Chen C."/>
            <person name="Cichocki N."/>
            <person name="Clum A."/>
            <person name="Culley D."/>
            <person name="Crous P.W."/>
            <person name="Fauchery L."/>
            <person name="Girlanda M."/>
            <person name="Hayes R.D."/>
            <person name="Keri Z."/>
            <person name="LaButti K."/>
            <person name="Lipzen A."/>
            <person name="Lombard V."/>
            <person name="Magnuson J."/>
            <person name="Maillard F."/>
            <person name="Murat C."/>
            <person name="Nolan M."/>
            <person name="Ohm R.A."/>
            <person name="Pangilinan J."/>
            <person name="Pereira M.F."/>
            <person name="Perotto S."/>
            <person name="Peter M."/>
            <person name="Pfister S."/>
            <person name="Riley R."/>
            <person name="Sitrit Y."/>
            <person name="Stielow J.B."/>
            <person name="Szollosi G."/>
            <person name="Zifcakova L."/>
            <person name="Stursova M."/>
            <person name="Spatafora J.W."/>
            <person name="Tedersoo L."/>
            <person name="Vaario L.M."/>
            <person name="Yamada A."/>
            <person name="Yan M."/>
            <person name="Wang P."/>
            <person name="Xu J."/>
            <person name="Bruns T."/>
            <person name="Baldrian P."/>
            <person name="Vilgalys R."/>
            <person name="Dunand C."/>
            <person name="Henrissat B."/>
            <person name="Grigoriev I.V."/>
            <person name="Hibbett D."/>
            <person name="Nagy L.G."/>
            <person name="Martin F.M."/>
        </authorList>
    </citation>
    <scope>NUCLEOTIDE SEQUENCE</scope>
    <source>
        <strain evidence="10">UP504</strain>
    </source>
</reference>
<name>A0A9P6B5C2_9AGAM</name>
<feature type="compositionally biased region" description="Acidic residues" evidence="5">
    <location>
        <begin position="684"/>
        <end position="693"/>
    </location>
</feature>
<evidence type="ECO:0000256" key="5">
    <source>
        <dbReference type="SAM" id="MobiDB-lite"/>
    </source>
</evidence>
<feature type="domain" description="RPAP1 N-terminal" evidence="8">
    <location>
        <begin position="535"/>
        <end position="579"/>
    </location>
</feature>
<feature type="transmembrane region" description="Helical" evidence="6">
    <location>
        <begin position="170"/>
        <end position="193"/>
    </location>
</feature>
<keyword evidence="6" id="KW-1133">Transmembrane helix</keyword>
<feature type="transmembrane region" description="Helical" evidence="6">
    <location>
        <begin position="223"/>
        <end position="250"/>
    </location>
</feature>
<evidence type="ECO:0000313" key="10">
    <source>
        <dbReference type="EMBL" id="KAF9517230.1"/>
    </source>
</evidence>
<dbReference type="Pfam" id="PF08621">
    <property type="entry name" value="RPAP1_N"/>
    <property type="match status" value="1"/>
</dbReference>
<dbReference type="Pfam" id="PF08620">
    <property type="entry name" value="RPAP1_C"/>
    <property type="match status" value="1"/>
</dbReference>
<dbReference type="InterPro" id="IPR039913">
    <property type="entry name" value="RPAP1/Rba50"/>
</dbReference>
<comment type="similarity">
    <text evidence="2">Belongs to the RPAP1 family.</text>
</comment>
<feature type="compositionally biased region" description="Polar residues" evidence="5">
    <location>
        <begin position="666"/>
        <end position="680"/>
    </location>
</feature>
<evidence type="ECO:0000256" key="6">
    <source>
        <dbReference type="SAM" id="Phobius"/>
    </source>
</evidence>
<dbReference type="InterPro" id="IPR013930">
    <property type="entry name" value="RPAP1_N"/>
</dbReference>
<feature type="domain" description="RPAP1 C-terminal" evidence="7">
    <location>
        <begin position="736"/>
        <end position="800"/>
    </location>
</feature>
<accession>A0A9P6B5C2</accession>
<dbReference type="PANTHER" id="PTHR21483">
    <property type="entry name" value="RNA POLYMERASE II-ASSOCIATED PROTEIN 1"/>
    <property type="match status" value="1"/>
</dbReference>
<dbReference type="Proteomes" id="UP000886523">
    <property type="component" value="Unassembled WGS sequence"/>
</dbReference>
<dbReference type="PANTHER" id="PTHR21483:SF18">
    <property type="entry name" value="RNA POLYMERASE II-ASSOCIATED PROTEIN 1"/>
    <property type="match status" value="1"/>
</dbReference>